<protein>
    <submittedName>
        <fullName evidence="1">Uncharacterized protein</fullName>
    </submittedName>
</protein>
<sequence length="56" mass="6374">MDISPYVQKMRGYERDTSQMLSLRQQKSIIKVGRVSFQSLRKEGRMALLNGGGTLN</sequence>
<evidence type="ECO:0000313" key="1">
    <source>
        <dbReference type="EMBL" id="QRE02558.1"/>
    </source>
</evidence>
<dbReference type="EMBL" id="MN545489">
    <property type="protein sequence ID" value="QRE02558.1"/>
    <property type="molecule type" value="Genomic_DNA"/>
</dbReference>
<name>A0A889IYE7_9GAMA</name>
<gene>
    <name evidence="1" type="primary">Ot24</name>
</gene>
<organism evidence="1">
    <name type="scientific">Otarine gammaherpesvirus 4</name>
    <dbReference type="NCBI Taxonomy" id="2801541"/>
    <lineage>
        <taxon>Viruses</taxon>
        <taxon>Duplodnaviria</taxon>
        <taxon>Heunggongvirae</taxon>
        <taxon>Peploviricota</taxon>
        <taxon>Herviviricetes</taxon>
        <taxon>Herpesvirales</taxon>
        <taxon>Orthoherpesviridae</taxon>
        <taxon>Gammaherpesvirinae</taxon>
    </lineage>
</organism>
<accession>A0A889IYE7</accession>
<proteinExistence type="predicted"/>
<reference evidence="1" key="1">
    <citation type="submission" date="2019-10" db="EMBL/GenBank/DDBJ databases">
        <title>Otarine herpesvirus 4 in Northern fur seal genital swab.</title>
        <authorList>
            <person name="Deming A.C."/>
            <person name="Wellehan J.F.X."/>
            <person name="Gulland F.M.D."/>
        </authorList>
    </citation>
    <scope>NUCLEOTIDE SEQUENCE</scope>
    <source>
        <strain evidence="1">Cu11-001</strain>
    </source>
</reference>